<proteinExistence type="predicted"/>
<keyword evidence="4" id="KW-1185">Reference proteome</keyword>
<keyword evidence="2" id="KW-0812">Transmembrane</keyword>
<accession>A0A1W2W841</accession>
<gene>
    <name evidence="3" type="primary">LOC100181317</name>
</gene>
<keyword evidence="2" id="KW-0472">Membrane</keyword>
<feature type="region of interest" description="Disordered" evidence="1">
    <location>
        <begin position="42"/>
        <end position="78"/>
    </location>
</feature>
<evidence type="ECO:0000256" key="2">
    <source>
        <dbReference type="SAM" id="Phobius"/>
    </source>
</evidence>
<evidence type="ECO:0000313" key="4">
    <source>
        <dbReference type="Proteomes" id="UP000008144"/>
    </source>
</evidence>
<evidence type="ECO:0000313" key="3">
    <source>
        <dbReference type="Ensembl" id="ENSCINP00000026161.2"/>
    </source>
</evidence>
<reference evidence="3" key="4">
    <citation type="submission" date="2025-09" db="UniProtKB">
        <authorList>
            <consortium name="Ensembl"/>
        </authorList>
    </citation>
    <scope>IDENTIFICATION</scope>
</reference>
<dbReference type="Ensembl" id="ENSCINT00000026407.2">
    <property type="protein sequence ID" value="ENSCINP00000026161.2"/>
    <property type="gene ID" value="ENSCING00000014468.2"/>
</dbReference>
<dbReference type="AlphaFoldDB" id="F6YA83"/>
<dbReference type="RefSeq" id="XP_002121376.2">
    <property type="nucleotide sequence ID" value="XM_002121340.4"/>
</dbReference>
<reference evidence="4" key="1">
    <citation type="journal article" date="2002" name="Science">
        <title>The draft genome of Ciona intestinalis: insights into chordate and vertebrate origins.</title>
        <authorList>
            <person name="Dehal P."/>
            <person name="Satou Y."/>
            <person name="Campbell R.K."/>
            <person name="Chapman J."/>
            <person name="Degnan B."/>
            <person name="De Tomaso A."/>
            <person name="Davidson B."/>
            <person name="Di Gregorio A."/>
            <person name="Gelpke M."/>
            <person name="Goodstein D.M."/>
            <person name="Harafuji N."/>
            <person name="Hastings K.E."/>
            <person name="Ho I."/>
            <person name="Hotta K."/>
            <person name="Huang W."/>
            <person name="Kawashima T."/>
            <person name="Lemaire P."/>
            <person name="Martinez D."/>
            <person name="Meinertzhagen I.A."/>
            <person name="Necula S."/>
            <person name="Nonaka M."/>
            <person name="Putnam N."/>
            <person name="Rash S."/>
            <person name="Saiga H."/>
            <person name="Satake M."/>
            <person name="Terry A."/>
            <person name="Yamada L."/>
            <person name="Wang H.G."/>
            <person name="Awazu S."/>
            <person name="Azumi K."/>
            <person name="Boore J."/>
            <person name="Branno M."/>
            <person name="Chin-Bow S."/>
            <person name="DeSantis R."/>
            <person name="Doyle S."/>
            <person name="Francino P."/>
            <person name="Keys D.N."/>
            <person name="Haga S."/>
            <person name="Hayashi H."/>
            <person name="Hino K."/>
            <person name="Imai K.S."/>
            <person name="Inaba K."/>
            <person name="Kano S."/>
            <person name="Kobayashi K."/>
            <person name="Kobayashi M."/>
            <person name="Lee B.I."/>
            <person name="Makabe K.W."/>
            <person name="Manohar C."/>
            <person name="Matassi G."/>
            <person name="Medina M."/>
            <person name="Mochizuki Y."/>
            <person name="Mount S."/>
            <person name="Morishita T."/>
            <person name="Miura S."/>
            <person name="Nakayama A."/>
            <person name="Nishizaka S."/>
            <person name="Nomoto H."/>
            <person name="Ohta F."/>
            <person name="Oishi K."/>
            <person name="Rigoutsos I."/>
            <person name="Sano M."/>
            <person name="Sasaki A."/>
            <person name="Sasakura Y."/>
            <person name="Shoguchi E."/>
            <person name="Shin-i T."/>
            <person name="Spagnuolo A."/>
            <person name="Stainier D."/>
            <person name="Suzuki M.M."/>
            <person name="Tassy O."/>
            <person name="Takatori N."/>
            <person name="Tokuoka M."/>
            <person name="Yagi K."/>
            <person name="Yoshizaki F."/>
            <person name="Wada S."/>
            <person name="Zhang C."/>
            <person name="Hyatt P.D."/>
            <person name="Larimer F."/>
            <person name="Detter C."/>
            <person name="Doggett N."/>
            <person name="Glavina T."/>
            <person name="Hawkins T."/>
            <person name="Richardson P."/>
            <person name="Lucas S."/>
            <person name="Kohara Y."/>
            <person name="Levine M."/>
            <person name="Satoh N."/>
            <person name="Rokhsar D.S."/>
        </authorList>
    </citation>
    <scope>NUCLEOTIDE SEQUENCE [LARGE SCALE GENOMIC DNA]</scope>
</reference>
<dbReference type="HOGENOM" id="CLU_1045684_0_0_1"/>
<reference evidence="3" key="2">
    <citation type="journal article" date="2008" name="Genome Biol.">
        <title>Improved genome assembly and evidence-based global gene model set for the chordate Ciona intestinalis: new insight into intron and operon populations.</title>
        <authorList>
            <person name="Satou Y."/>
            <person name="Mineta K."/>
            <person name="Ogasawara M."/>
            <person name="Sasakura Y."/>
            <person name="Shoguchi E."/>
            <person name="Ueno K."/>
            <person name="Yamada L."/>
            <person name="Matsumoto J."/>
            <person name="Wasserscheid J."/>
            <person name="Dewar K."/>
            <person name="Wiley G.B."/>
            <person name="Macmil S.L."/>
            <person name="Roe B.A."/>
            <person name="Zeller R.W."/>
            <person name="Hastings K.E."/>
            <person name="Lemaire P."/>
            <person name="Lindquist E."/>
            <person name="Endo T."/>
            <person name="Hotta K."/>
            <person name="Inaba K."/>
        </authorList>
    </citation>
    <scope>NUCLEOTIDE SEQUENCE [LARGE SCALE GENOMIC DNA]</scope>
    <source>
        <strain evidence="3">wild type</strain>
    </source>
</reference>
<accession>F6YA83</accession>
<reference evidence="3" key="3">
    <citation type="submission" date="2025-08" db="UniProtKB">
        <authorList>
            <consortium name="Ensembl"/>
        </authorList>
    </citation>
    <scope>IDENTIFICATION</scope>
</reference>
<name>F6YA83_CIOIN</name>
<feature type="transmembrane region" description="Helical" evidence="2">
    <location>
        <begin position="240"/>
        <end position="264"/>
    </location>
</feature>
<dbReference type="Proteomes" id="UP000008144">
    <property type="component" value="Chromosome 14"/>
</dbReference>
<dbReference type="InParanoid" id="F6YA83"/>
<evidence type="ECO:0000256" key="1">
    <source>
        <dbReference type="SAM" id="MobiDB-lite"/>
    </source>
</evidence>
<sequence length="266" mass="29327">MVVTTEMDDSNDYEIPISFKKEENAPPDDDADFVDVENLKLWSPEDNPVSNDQKPRKGISTNHIERFGGTLPSPGRNLEPTVIPRSVSFASKLTNSVNRPTNTAKPERAFVTSTKRQNDAFAYVIDSVDTTSQPGSISSCFSGSHGNLLKLKQSRERNKINRSRTVGEADYKRKVTTDFSATRGHSFSCAAPSNGKLTIDDDLCSLENSEIYTAVSLAGTLTRNAAPSKFKWRWNKYKKLYVIIGVMGVLLVISTTAAVVLAILRC</sequence>
<protein>
    <submittedName>
        <fullName evidence="3">Uncharacterized LOC100181317</fullName>
    </submittedName>
</protein>
<dbReference type="KEGG" id="cin:100181317"/>
<dbReference type="EMBL" id="EAAA01001246">
    <property type="status" value="NOT_ANNOTATED_CDS"/>
    <property type="molecule type" value="Genomic_DNA"/>
</dbReference>
<keyword evidence="2" id="KW-1133">Transmembrane helix</keyword>
<organism evidence="3 4">
    <name type="scientific">Ciona intestinalis</name>
    <name type="common">Transparent sea squirt</name>
    <name type="synonym">Ascidia intestinalis</name>
    <dbReference type="NCBI Taxonomy" id="7719"/>
    <lineage>
        <taxon>Eukaryota</taxon>
        <taxon>Metazoa</taxon>
        <taxon>Chordata</taxon>
        <taxon>Tunicata</taxon>
        <taxon>Ascidiacea</taxon>
        <taxon>Phlebobranchia</taxon>
        <taxon>Cionidae</taxon>
        <taxon>Ciona</taxon>
    </lineage>
</organism>
<dbReference type="GeneID" id="100181317"/>